<dbReference type="Gene3D" id="1.10.10.60">
    <property type="entry name" value="Homeodomain-like"/>
    <property type="match status" value="2"/>
</dbReference>
<evidence type="ECO:0000256" key="3">
    <source>
        <dbReference type="ARBA" id="ARBA00023163"/>
    </source>
</evidence>
<dbReference type="PANTHER" id="PTHR43280">
    <property type="entry name" value="ARAC-FAMILY TRANSCRIPTIONAL REGULATOR"/>
    <property type="match status" value="1"/>
</dbReference>
<evidence type="ECO:0000256" key="2">
    <source>
        <dbReference type="ARBA" id="ARBA00023125"/>
    </source>
</evidence>
<keyword evidence="6" id="KW-1185">Reference proteome</keyword>
<dbReference type="InterPro" id="IPR014710">
    <property type="entry name" value="RmlC-like_jellyroll"/>
</dbReference>
<proteinExistence type="predicted"/>
<organism evidence="5 6">
    <name type="scientific">Mucilaginibacter yixingensis</name>
    <dbReference type="NCBI Taxonomy" id="1295612"/>
    <lineage>
        <taxon>Bacteria</taxon>
        <taxon>Pseudomonadati</taxon>
        <taxon>Bacteroidota</taxon>
        <taxon>Sphingobacteriia</taxon>
        <taxon>Sphingobacteriales</taxon>
        <taxon>Sphingobacteriaceae</taxon>
        <taxon>Mucilaginibacter</taxon>
    </lineage>
</organism>
<dbReference type="InterPro" id="IPR018062">
    <property type="entry name" value="HTH_AraC-typ_CS"/>
</dbReference>
<dbReference type="InterPro" id="IPR037923">
    <property type="entry name" value="HTH-like"/>
</dbReference>
<comment type="caution">
    <text evidence="5">The sequence shown here is derived from an EMBL/GenBank/DDBJ whole genome shotgun (WGS) entry which is preliminary data.</text>
</comment>
<evidence type="ECO:0000313" key="5">
    <source>
        <dbReference type="EMBL" id="PTR01438.1"/>
    </source>
</evidence>
<keyword evidence="2" id="KW-0238">DNA-binding</keyword>
<accession>A0A2T5JG97</accession>
<reference evidence="5 6" key="1">
    <citation type="submission" date="2018-04" db="EMBL/GenBank/DDBJ databases">
        <title>Genomic Encyclopedia of Archaeal and Bacterial Type Strains, Phase II (KMG-II): from individual species to whole genera.</title>
        <authorList>
            <person name="Goeker M."/>
        </authorList>
    </citation>
    <scope>NUCLEOTIDE SEQUENCE [LARGE SCALE GENOMIC DNA]</scope>
    <source>
        <strain evidence="5 6">DSM 26809</strain>
    </source>
</reference>
<dbReference type="InterPro" id="IPR009057">
    <property type="entry name" value="Homeodomain-like_sf"/>
</dbReference>
<protein>
    <submittedName>
        <fullName evidence="5">AraC family transcriptional regulator</fullName>
    </submittedName>
</protein>
<dbReference type="InterPro" id="IPR018060">
    <property type="entry name" value="HTH_AraC"/>
</dbReference>
<dbReference type="GO" id="GO:0043565">
    <property type="term" value="F:sequence-specific DNA binding"/>
    <property type="evidence" value="ECO:0007669"/>
    <property type="project" value="InterPro"/>
</dbReference>
<dbReference type="AlphaFoldDB" id="A0A2T5JG97"/>
<dbReference type="EMBL" id="QAOQ01000001">
    <property type="protein sequence ID" value="PTR01438.1"/>
    <property type="molecule type" value="Genomic_DNA"/>
</dbReference>
<sequence>MCCLLKVTKQNYAGFAHRELYFYPIKVYFYDMVKDHLREPFELVLKEYLDVCPRGTHTHTFFELIYIVDGTGTQCINEAEVSYKPGDLFLLAPNDAHLFKIQQRSQFFFIRFNNVFVQSSPKEKELLQKLEMILTNARHEPGCIIRNEADRGYTINLMQMLIGEHQAHDLYHKELIAQLVNTLLVIIARNISQAFPESVDETSEGKTIDILNYIQSNVYYPDRLRAEAISDHFGIAESYLGAYFKKHTNESLQQYILNYKLKLIENRLKNTNMRVNEIADEFGFTDKSHLNRIFKKYRGMSPTEFKRS</sequence>
<keyword evidence="3" id="KW-0804">Transcription</keyword>
<evidence type="ECO:0000313" key="6">
    <source>
        <dbReference type="Proteomes" id="UP000244168"/>
    </source>
</evidence>
<dbReference type="PANTHER" id="PTHR43280:SF2">
    <property type="entry name" value="HTH-TYPE TRANSCRIPTIONAL REGULATOR EXSA"/>
    <property type="match status" value="1"/>
</dbReference>
<dbReference type="GO" id="GO:0003700">
    <property type="term" value="F:DNA-binding transcription factor activity"/>
    <property type="evidence" value="ECO:0007669"/>
    <property type="project" value="InterPro"/>
</dbReference>
<dbReference type="InterPro" id="IPR003313">
    <property type="entry name" value="AraC-bd"/>
</dbReference>
<feature type="domain" description="HTH araC/xylS-type" evidence="4">
    <location>
        <begin position="208"/>
        <end position="308"/>
    </location>
</feature>
<dbReference type="SMART" id="SM00342">
    <property type="entry name" value="HTH_ARAC"/>
    <property type="match status" value="1"/>
</dbReference>
<keyword evidence="1" id="KW-0805">Transcription regulation</keyword>
<name>A0A2T5JG97_9SPHI</name>
<gene>
    <name evidence="5" type="ORF">C8P68_101672</name>
</gene>
<dbReference type="Pfam" id="PF02311">
    <property type="entry name" value="AraC_binding"/>
    <property type="match status" value="1"/>
</dbReference>
<dbReference type="Proteomes" id="UP000244168">
    <property type="component" value="Unassembled WGS sequence"/>
</dbReference>
<evidence type="ECO:0000256" key="1">
    <source>
        <dbReference type="ARBA" id="ARBA00023015"/>
    </source>
</evidence>
<dbReference type="Pfam" id="PF12833">
    <property type="entry name" value="HTH_18"/>
    <property type="match status" value="1"/>
</dbReference>
<dbReference type="SUPFAM" id="SSF46689">
    <property type="entry name" value="Homeodomain-like"/>
    <property type="match status" value="1"/>
</dbReference>
<dbReference type="Gene3D" id="2.60.120.10">
    <property type="entry name" value="Jelly Rolls"/>
    <property type="match status" value="1"/>
</dbReference>
<dbReference type="PROSITE" id="PS00041">
    <property type="entry name" value="HTH_ARAC_FAMILY_1"/>
    <property type="match status" value="1"/>
</dbReference>
<evidence type="ECO:0000259" key="4">
    <source>
        <dbReference type="PROSITE" id="PS01124"/>
    </source>
</evidence>
<dbReference type="PROSITE" id="PS01124">
    <property type="entry name" value="HTH_ARAC_FAMILY_2"/>
    <property type="match status" value="1"/>
</dbReference>
<dbReference type="SUPFAM" id="SSF51215">
    <property type="entry name" value="Regulatory protein AraC"/>
    <property type="match status" value="1"/>
</dbReference>